<evidence type="ECO:0000313" key="1">
    <source>
        <dbReference type="EMBL" id="CAD8215562.1"/>
    </source>
</evidence>
<sequence length="147" mass="17922">MERIKKKQENVVSFEMEKYLKMLEDHIKMMDQSKAYANKQATIIGRDKSYLKLDQLLKNGKWKYIYKEKEMYLNYISGESYNEFGEKTGKQIEMKLFGVLKIDNYDYQVRVKSSIWEIIQMQKGWQMGHQLERGYIFTIQYTRRWII</sequence>
<reference evidence="1" key="1">
    <citation type="submission" date="2021-01" db="EMBL/GenBank/DDBJ databases">
        <authorList>
            <consortium name="Genoscope - CEA"/>
            <person name="William W."/>
        </authorList>
    </citation>
    <scope>NUCLEOTIDE SEQUENCE</scope>
</reference>
<evidence type="ECO:0000313" key="2">
    <source>
        <dbReference type="Proteomes" id="UP000683925"/>
    </source>
</evidence>
<name>A0A8S1YRY4_PAROT</name>
<comment type="caution">
    <text evidence="1">The sequence shown here is derived from an EMBL/GenBank/DDBJ whole genome shotgun (WGS) entry which is preliminary data.</text>
</comment>
<accession>A0A8S1YRY4</accession>
<dbReference type="AlphaFoldDB" id="A0A8S1YRY4"/>
<protein>
    <submittedName>
        <fullName evidence="1">Uncharacterized protein</fullName>
    </submittedName>
</protein>
<keyword evidence="2" id="KW-1185">Reference proteome</keyword>
<dbReference type="Proteomes" id="UP000683925">
    <property type="component" value="Unassembled WGS sequence"/>
</dbReference>
<proteinExistence type="predicted"/>
<dbReference type="EMBL" id="CAJJDP010000310">
    <property type="protein sequence ID" value="CAD8215562.1"/>
    <property type="molecule type" value="Genomic_DNA"/>
</dbReference>
<organism evidence="1 2">
    <name type="scientific">Paramecium octaurelia</name>
    <dbReference type="NCBI Taxonomy" id="43137"/>
    <lineage>
        <taxon>Eukaryota</taxon>
        <taxon>Sar</taxon>
        <taxon>Alveolata</taxon>
        <taxon>Ciliophora</taxon>
        <taxon>Intramacronucleata</taxon>
        <taxon>Oligohymenophorea</taxon>
        <taxon>Peniculida</taxon>
        <taxon>Parameciidae</taxon>
        <taxon>Paramecium</taxon>
    </lineage>
</organism>
<gene>
    <name evidence="1" type="ORF">POCTA_138.1.T3060001</name>
</gene>